<name>A0A1G5D0C1_9FLAO</name>
<keyword evidence="2" id="KW-1185">Reference proteome</keyword>
<accession>A0A1G5D0C1</accession>
<dbReference type="Proteomes" id="UP000199354">
    <property type="component" value="Unassembled WGS sequence"/>
</dbReference>
<dbReference type="AlphaFoldDB" id="A0A1G5D0C1"/>
<dbReference type="RefSeq" id="WP_091140930.1">
    <property type="nucleotide sequence ID" value="NZ_FMVF01000003.1"/>
</dbReference>
<proteinExistence type="predicted"/>
<sequence>MKTFNAQAYLSLREVPNMLHIRGWVETARPDDRVRFKKSINQGANPGVLMTELVITRGSKPERETTKRFKLELKGDHAKGYREINIRYDDGMRQYAIQDAIEVFGMPKIK</sequence>
<organism evidence="1 2">
    <name type="scientific">Flavobacterium caeni</name>
    <dbReference type="NCBI Taxonomy" id="490189"/>
    <lineage>
        <taxon>Bacteria</taxon>
        <taxon>Pseudomonadati</taxon>
        <taxon>Bacteroidota</taxon>
        <taxon>Flavobacteriia</taxon>
        <taxon>Flavobacteriales</taxon>
        <taxon>Flavobacteriaceae</taxon>
        <taxon>Flavobacterium</taxon>
    </lineage>
</organism>
<protein>
    <submittedName>
        <fullName evidence="1">Uncharacterized protein</fullName>
    </submittedName>
</protein>
<dbReference type="OrthoDB" id="7066517at2"/>
<reference evidence="1 2" key="1">
    <citation type="submission" date="2016-10" db="EMBL/GenBank/DDBJ databases">
        <authorList>
            <person name="de Groot N.N."/>
        </authorList>
    </citation>
    <scope>NUCLEOTIDE SEQUENCE [LARGE SCALE GENOMIC DNA]</scope>
    <source>
        <strain evidence="1 2">CGMCC 1.7031</strain>
    </source>
</reference>
<evidence type="ECO:0000313" key="1">
    <source>
        <dbReference type="EMBL" id="SCY08135.1"/>
    </source>
</evidence>
<evidence type="ECO:0000313" key="2">
    <source>
        <dbReference type="Proteomes" id="UP000199354"/>
    </source>
</evidence>
<dbReference type="STRING" id="490189.SAMN02927903_00701"/>
<dbReference type="EMBL" id="FMVF01000003">
    <property type="protein sequence ID" value="SCY08135.1"/>
    <property type="molecule type" value="Genomic_DNA"/>
</dbReference>
<gene>
    <name evidence="1" type="ORF">SAMN02927903_00701</name>
</gene>